<keyword evidence="3" id="KW-1185">Reference proteome</keyword>
<protein>
    <submittedName>
        <fullName evidence="2">Uncharacterized protein</fullName>
    </submittedName>
</protein>
<feature type="compositionally biased region" description="Acidic residues" evidence="1">
    <location>
        <begin position="181"/>
        <end position="191"/>
    </location>
</feature>
<sequence>MPAWRKKFQVRVNLPNGDMMGHIGEMDATVVACEAANKVVKVSRPPVVKLQEPTSSGNFSDEDETQAKTNDSLSSHEDISKQDTLIQQDQIMVVPHMNSEISGSISSVEQAIQVFLEESKDQVLCVVSPSAKVQPPMPGIYHIKSRDEISELQYQDFSIHVPLIKVDKKQSDEAPPTPVIDDSDDIGDEGPVDSSMSSVADVLLPMFVKEFCEQKPLVLFEQQFEDFIKLIENKIALCGAFGNSGGTGVKEEASFSAFFDVDVFARGVILNE</sequence>
<proteinExistence type="predicted"/>
<name>A0A5P1EIV0_ASPOF</name>
<accession>A0A5P1EIV0</accession>
<gene>
    <name evidence="2" type="ORF">A4U43_C07F29160</name>
</gene>
<dbReference type="EMBL" id="CM007387">
    <property type="protein sequence ID" value="ONK64719.1"/>
    <property type="molecule type" value="Genomic_DNA"/>
</dbReference>
<reference evidence="3" key="1">
    <citation type="journal article" date="2017" name="Nat. Commun.">
        <title>The asparagus genome sheds light on the origin and evolution of a young Y chromosome.</title>
        <authorList>
            <person name="Harkess A."/>
            <person name="Zhou J."/>
            <person name="Xu C."/>
            <person name="Bowers J.E."/>
            <person name="Van der Hulst R."/>
            <person name="Ayyampalayam S."/>
            <person name="Mercati F."/>
            <person name="Riccardi P."/>
            <person name="McKain M.R."/>
            <person name="Kakrana A."/>
            <person name="Tang H."/>
            <person name="Ray J."/>
            <person name="Groenendijk J."/>
            <person name="Arikit S."/>
            <person name="Mathioni S.M."/>
            <person name="Nakano M."/>
            <person name="Shan H."/>
            <person name="Telgmann-Rauber A."/>
            <person name="Kanno A."/>
            <person name="Yue Z."/>
            <person name="Chen H."/>
            <person name="Li W."/>
            <person name="Chen Y."/>
            <person name="Xu X."/>
            <person name="Zhang Y."/>
            <person name="Luo S."/>
            <person name="Chen H."/>
            <person name="Gao J."/>
            <person name="Mao Z."/>
            <person name="Pires J.C."/>
            <person name="Luo M."/>
            <person name="Kudrna D."/>
            <person name="Wing R.A."/>
            <person name="Meyers B.C."/>
            <person name="Yi K."/>
            <person name="Kong H."/>
            <person name="Lavrijsen P."/>
            <person name="Sunseri F."/>
            <person name="Falavigna A."/>
            <person name="Ye Y."/>
            <person name="Leebens-Mack J.H."/>
            <person name="Chen G."/>
        </authorList>
    </citation>
    <scope>NUCLEOTIDE SEQUENCE [LARGE SCALE GENOMIC DNA]</scope>
    <source>
        <strain evidence="3">cv. DH0086</strain>
    </source>
</reference>
<evidence type="ECO:0000313" key="2">
    <source>
        <dbReference type="EMBL" id="ONK64719.1"/>
    </source>
</evidence>
<feature type="region of interest" description="Disordered" evidence="1">
    <location>
        <begin position="50"/>
        <end position="80"/>
    </location>
</feature>
<evidence type="ECO:0000313" key="3">
    <source>
        <dbReference type="Proteomes" id="UP000243459"/>
    </source>
</evidence>
<dbReference type="Proteomes" id="UP000243459">
    <property type="component" value="Chromosome 7"/>
</dbReference>
<feature type="region of interest" description="Disordered" evidence="1">
    <location>
        <begin position="168"/>
        <end position="191"/>
    </location>
</feature>
<organism evidence="2 3">
    <name type="scientific">Asparagus officinalis</name>
    <name type="common">Garden asparagus</name>
    <dbReference type="NCBI Taxonomy" id="4686"/>
    <lineage>
        <taxon>Eukaryota</taxon>
        <taxon>Viridiplantae</taxon>
        <taxon>Streptophyta</taxon>
        <taxon>Embryophyta</taxon>
        <taxon>Tracheophyta</taxon>
        <taxon>Spermatophyta</taxon>
        <taxon>Magnoliopsida</taxon>
        <taxon>Liliopsida</taxon>
        <taxon>Asparagales</taxon>
        <taxon>Asparagaceae</taxon>
        <taxon>Asparagoideae</taxon>
        <taxon>Asparagus</taxon>
    </lineage>
</organism>
<evidence type="ECO:0000256" key="1">
    <source>
        <dbReference type="SAM" id="MobiDB-lite"/>
    </source>
</evidence>
<dbReference type="AlphaFoldDB" id="A0A5P1EIV0"/>
<dbReference type="Gramene" id="ONK64719">
    <property type="protein sequence ID" value="ONK64719"/>
    <property type="gene ID" value="A4U43_C07F29160"/>
</dbReference>